<organism evidence="1 2">
    <name type="scientific">Asanoa iriomotensis</name>
    <dbReference type="NCBI Taxonomy" id="234613"/>
    <lineage>
        <taxon>Bacteria</taxon>
        <taxon>Bacillati</taxon>
        <taxon>Actinomycetota</taxon>
        <taxon>Actinomycetes</taxon>
        <taxon>Micromonosporales</taxon>
        <taxon>Micromonosporaceae</taxon>
        <taxon>Asanoa</taxon>
    </lineage>
</organism>
<comment type="caution">
    <text evidence="1">The sequence shown here is derived from an EMBL/GenBank/DDBJ whole genome shotgun (WGS) entry which is preliminary data.</text>
</comment>
<dbReference type="RefSeq" id="WP_203702572.1">
    <property type="nucleotide sequence ID" value="NZ_BAAALU010000001.1"/>
</dbReference>
<proteinExistence type="predicted"/>
<dbReference type="EMBL" id="BONC01000016">
    <property type="protein sequence ID" value="GIF56683.1"/>
    <property type="molecule type" value="Genomic_DNA"/>
</dbReference>
<protein>
    <submittedName>
        <fullName evidence="1">Uncharacterized protein</fullName>
    </submittedName>
</protein>
<gene>
    <name evidence="1" type="ORF">Air01nite_27780</name>
</gene>
<accession>A0ABQ4C1M7</accession>
<evidence type="ECO:0000313" key="2">
    <source>
        <dbReference type="Proteomes" id="UP000624325"/>
    </source>
</evidence>
<name>A0ABQ4C1M7_9ACTN</name>
<evidence type="ECO:0000313" key="1">
    <source>
        <dbReference type="EMBL" id="GIF56683.1"/>
    </source>
</evidence>
<reference evidence="1 2" key="1">
    <citation type="submission" date="2021-01" db="EMBL/GenBank/DDBJ databases">
        <title>Whole genome shotgun sequence of Asanoa iriomotensis NBRC 100142.</title>
        <authorList>
            <person name="Komaki H."/>
            <person name="Tamura T."/>
        </authorList>
    </citation>
    <scope>NUCLEOTIDE SEQUENCE [LARGE SCALE GENOMIC DNA]</scope>
    <source>
        <strain evidence="1 2">NBRC 100142</strain>
    </source>
</reference>
<sequence>MPDFYRVIVDAGHDLAASARNIGAFSTNTFDAARNLGRADLLSADEEIAKLLKQAKLKHLVIGFAAGAVAVGGTVLTVKAAPHIKGWINGLRSKLSGEADNQPALDSNVETGFPQQVELALEDFRAGVSSEEVKRRIAMIMIAAAFIADQIRALSHARVEDTEAPRELRTALAKLSAADLTDTVNRMLEANSSLLSDETSAALMKIFEGGRFVEGAYVPLRNDKVRDAFRLTNGGD</sequence>
<dbReference type="Proteomes" id="UP000624325">
    <property type="component" value="Unassembled WGS sequence"/>
</dbReference>
<keyword evidence="2" id="KW-1185">Reference proteome</keyword>